<keyword evidence="1" id="KW-0812">Transmembrane</keyword>
<evidence type="ECO:0000313" key="3">
    <source>
        <dbReference type="Proteomes" id="UP000093796"/>
    </source>
</evidence>
<comment type="caution">
    <text evidence="2">The sequence shown here is derived from an EMBL/GenBank/DDBJ whole genome shotgun (WGS) entry which is preliminary data.</text>
</comment>
<proteinExistence type="predicted"/>
<evidence type="ECO:0000256" key="1">
    <source>
        <dbReference type="SAM" id="Phobius"/>
    </source>
</evidence>
<name>A0A1A0DLM8_ACEPA</name>
<accession>A0A1A0DLM8</accession>
<keyword evidence="1" id="KW-0472">Membrane</keyword>
<dbReference type="OrthoDB" id="7226194at2"/>
<organism evidence="2 3">
    <name type="scientific">Acetobacter pasteurianus</name>
    <name type="common">Acetobacter turbidans</name>
    <dbReference type="NCBI Taxonomy" id="438"/>
    <lineage>
        <taxon>Bacteria</taxon>
        <taxon>Pseudomonadati</taxon>
        <taxon>Pseudomonadota</taxon>
        <taxon>Alphaproteobacteria</taxon>
        <taxon>Acetobacterales</taxon>
        <taxon>Acetobacteraceae</taxon>
        <taxon>Acetobacter</taxon>
    </lineage>
</organism>
<dbReference type="Proteomes" id="UP000093796">
    <property type="component" value="Unassembled WGS sequence"/>
</dbReference>
<protein>
    <submittedName>
        <fullName evidence="2">Uncharacterized protein</fullName>
    </submittedName>
</protein>
<feature type="transmembrane region" description="Helical" evidence="1">
    <location>
        <begin position="25"/>
        <end position="43"/>
    </location>
</feature>
<sequence length="87" mass="9176">MAEHAYTMPGKCWAVLTLARLHGDTLAAIGAAGLSMLALAGFLRPEHLHSPSGVQAQHTQPQHIRIMSPQRRAGAVLALSSSRRAGA</sequence>
<dbReference type="EMBL" id="LYUD01000024">
    <property type="protein sequence ID" value="OAZ75920.1"/>
    <property type="molecule type" value="Genomic_DNA"/>
</dbReference>
<dbReference type="RefSeq" id="WP_064775838.1">
    <property type="nucleotide sequence ID" value="NZ_BSCN01000036.1"/>
</dbReference>
<reference evidence="2 3" key="1">
    <citation type="submission" date="2016-05" db="EMBL/GenBank/DDBJ databases">
        <title>Genome sequencing of Acetobacter pasteurianus strain SRCM100623.</title>
        <authorList>
            <person name="Song Y.R."/>
        </authorList>
    </citation>
    <scope>NUCLEOTIDE SEQUENCE [LARGE SCALE GENOMIC DNA]</scope>
    <source>
        <strain evidence="2 3">SRCM100623</strain>
    </source>
</reference>
<dbReference type="PATRIC" id="fig|438.15.peg.345"/>
<keyword evidence="1" id="KW-1133">Transmembrane helix</keyword>
<evidence type="ECO:0000313" key="2">
    <source>
        <dbReference type="EMBL" id="OAZ75920.1"/>
    </source>
</evidence>
<dbReference type="AlphaFoldDB" id="A0A1A0DLM8"/>
<gene>
    <name evidence="2" type="ORF">SRCM100623_00311</name>
</gene>